<proteinExistence type="predicted"/>
<sequence length="77" mass="9207">MKIVFFLREKQIFSELKSENIKILIVKSETIVHPRKCRPKRKGSSTATLLNVNPQTHNMGRTPYAYLRYKYFFNWSI</sequence>
<evidence type="ECO:0000313" key="1">
    <source>
        <dbReference type="EMBL" id="QGY42108.1"/>
    </source>
</evidence>
<reference evidence="1 2" key="1">
    <citation type="submission" date="2019-11" db="EMBL/GenBank/DDBJ databases">
        <authorList>
            <person name="Zheng R.K."/>
            <person name="Sun C.M."/>
        </authorList>
    </citation>
    <scope>NUCLEOTIDE SEQUENCE [LARGE SCALE GENOMIC DNA]</scope>
    <source>
        <strain evidence="1 2">WC007</strain>
    </source>
</reference>
<dbReference type="RefSeq" id="WP_158861944.1">
    <property type="nucleotide sequence ID" value="NZ_CP046401.1"/>
</dbReference>
<dbReference type="AlphaFoldDB" id="A0A6I6JM60"/>
<evidence type="ECO:0000313" key="2">
    <source>
        <dbReference type="Proteomes" id="UP000428260"/>
    </source>
</evidence>
<protein>
    <submittedName>
        <fullName evidence="1">Uncharacterized protein</fullName>
    </submittedName>
</protein>
<keyword evidence="2" id="KW-1185">Reference proteome</keyword>
<organism evidence="1 2">
    <name type="scientific">Maribellus comscasis</name>
    <dbReference type="NCBI Taxonomy" id="2681766"/>
    <lineage>
        <taxon>Bacteria</taxon>
        <taxon>Pseudomonadati</taxon>
        <taxon>Bacteroidota</taxon>
        <taxon>Bacteroidia</taxon>
        <taxon>Marinilabiliales</taxon>
        <taxon>Prolixibacteraceae</taxon>
        <taxon>Maribellus</taxon>
    </lineage>
</organism>
<dbReference type="EMBL" id="CP046401">
    <property type="protein sequence ID" value="QGY42108.1"/>
    <property type="molecule type" value="Genomic_DNA"/>
</dbReference>
<gene>
    <name evidence="1" type="ORF">GM418_00085</name>
</gene>
<name>A0A6I6JM60_9BACT</name>
<dbReference type="Proteomes" id="UP000428260">
    <property type="component" value="Chromosome"/>
</dbReference>
<accession>A0A6I6JM60</accession>
<dbReference type="KEGG" id="mcos:GM418_00085"/>